<organism evidence="2 3">
    <name type="scientific">Tissierella praeacuta DSM 18095</name>
    <dbReference type="NCBI Taxonomy" id="1123404"/>
    <lineage>
        <taxon>Bacteria</taxon>
        <taxon>Bacillati</taxon>
        <taxon>Bacillota</taxon>
        <taxon>Tissierellia</taxon>
        <taxon>Tissierellales</taxon>
        <taxon>Tissierellaceae</taxon>
        <taxon>Tissierella</taxon>
    </lineage>
</organism>
<dbReference type="InterPro" id="IPR010026">
    <property type="entry name" value="Phage_holin_LL-H"/>
</dbReference>
<name>A0A1M4X0K3_9FIRM</name>
<evidence type="ECO:0000256" key="1">
    <source>
        <dbReference type="SAM" id="Phobius"/>
    </source>
</evidence>
<proteinExistence type="predicted"/>
<sequence>MNIDIIVKVIIPILGAILTYLIVPFIKSKTTEKQRDNAKFWVQVAVEAAEQIYREKGQGKLKKEYVVDFLTSKCIDITMEESDVLIEAAVKELNMIKDKALE</sequence>
<accession>A0A1M4X0K3</accession>
<gene>
    <name evidence="2" type="ORF">SAMN02745784_02056</name>
</gene>
<dbReference type="Proteomes" id="UP000184114">
    <property type="component" value="Unassembled WGS sequence"/>
</dbReference>
<keyword evidence="1" id="KW-0472">Membrane</keyword>
<dbReference type="AlphaFoldDB" id="A0A1M4X0K3"/>
<protein>
    <submittedName>
        <fullName evidence="2">Bacteriophage holin of superfamily 6 (Holin_LLH)</fullName>
    </submittedName>
</protein>
<dbReference type="GeneID" id="90994057"/>
<keyword evidence="3" id="KW-1185">Reference proteome</keyword>
<keyword evidence="1" id="KW-0812">Transmembrane</keyword>
<evidence type="ECO:0000313" key="3">
    <source>
        <dbReference type="Proteomes" id="UP000184114"/>
    </source>
</evidence>
<evidence type="ECO:0000313" key="2">
    <source>
        <dbReference type="EMBL" id="SHE86985.1"/>
    </source>
</evidence>
<dbReference type="EMBL" id="FQTY01000009">
    <property type="protein sequence ID" value="SHE86985.1"/>
    <property type="molecule type" value="Genomic_DNA"/>
</dbReference>
<dbReference type="STRING" id="1123404.SAMN02745784_02056"/>
<feature type="transmembrane region" description="Helical" evidence="1">
    <location>
        <begin position="6"/>
        <end position="26"/>
    </location>
</feature>
<reference evidence="3" key="1">
    <citation type="submission" date="2016-11" db="EMBL/GenBank/DDBJ databases">
        <authorList>
            <person name="Varghese N."/>
            <person name="Submissions S."/>
        </authorList>
    </citation>
    <scope>NUCLEOTIDE SEQUENCE [LARGE SCALE GENOMIC DNA]</scope>
    <source>
        <strain evidence="3">DSM 18095</strain>
    </source>
</reference>
<keyword evidence="1" id="KW-1133">Transmembrane helix</keyword>
<dbReference type="Pfam" id="PF09682">
    <property type="entry name" value="Phage_holin_6_1"/>
    <property type="match status" value="1"/>
</dbReference>
<dbReference type="RefSeq" id="WP_072976093.1">
    <property type="nucleotide sequence ID" value="NZ_FQTY01000009.1"/>
</dbReference>